<protein>
    <submittedName>
        <fullName evidence="2">Uncharacterized protein</fullName>
    </submittedName>
</protein>
<proteinExistence type="predicted"/>
<name>A0A2H3BKM5_9AGAR</name>
<keyword evidence="3" id="KW-1185">Reference proteome</keyword>
<evidence type="ECO:0000313" key="2">
    <source>
        <dbReference type="EMBL" id="PBK70220.1"/>
    </source>
</evidence>
<organism evidence="2 3">
    <name type="scientific">Armillaria solidipes</name>
    <dbReference type="NCBI Taxonomy" id="1076256"/>
    <lineage>
        <taxon>Eukaryota</taxon>
        <taxon>Fungi</taxon>
        <taxon>Dikarya</taxon>
        <taxon>Basidiomycota</taxon>
        <taxon>Agaricomycotina</taxon>
        <taxon>Agaricomycetes</taxon>
        <taxon>Agaricomycetidae</taxon>
        <taxon>Agaricales</taxon>
        <taxon>Marasmiineae</taxon>
        <taxon>Physalacriaceae</taxon>
        <taxon>Armillaria</taxon>
    </lineage>
</organism>
<feature type="signal peptide" evidence="1">
    <location>
        <begin position="1"/>
        <end position="20"/>
    </location>
</feature>
<evidence type="ECO:0000256" key="1">
    <source>
        <dbReference type="SAM" id="SignalP"/>
    </source>
</evidence>
<gene>
    <name evidence="2" type="ORF">ARMSODRAFT_1018312</name>
</gene>
<dbReference type="Proteomes" id="UP000218334">
    <property type="component" value="Unassembled WGS sequence"/>
</dbReference>
<feature type="chain" id="PRO_5013809858" evidence="1">
    <location>
        <begin position="21"/>
        <end position="80"/>
    </location>
</feature>
<keyword evidence="1" id="KW-0732">Signal</keyword>
<dbReference type="AlphaFoldDB" id="A0A2H3BKM5"/>
<evidence type="ECO:0000313" key="3">
    <source>
        <dbReference type="Proteomes" id="UP000218334"/>
    </source>
</evidence>
<dbReference type="EMBL" id="KZ293427">
    <property type="protein sequence ID" value="PBK70220.1"/>
    <property type="molecule type" value="Genomic_DNA"/>
</dbReference>
<sequence>MQCKSLVAALLALSIVFASAAPLPDLPGGVDADVEPDVGQWSLPAIDSSIGIPFAINQSPSIINYALSPSPDTKYLLLQG</sequence>
<reference evidence="3" key="1">
    <citation type="journal article" date="2017" name="Nat. Ecol. Evol.">
        <title>Genome expansion and lineage-specific genetic innovations in the forest pathogenic fungi Armillaria.</title>
        <authorList>
            <person name="Sipos G."/>
            <person name="Prasanna A.N."/>
            <person name="Walter M.C."/>
            <person name="O'Connor E."/>
            <person name="Balint B."/>
            <person name="Krizsan K."/>
            <person name="Kiss B."/>
            <person name="Hess J."/>
            <person name="Varga T."/>
            <person name="Slot J."/>
            <person name="Riley R."/>
            <person name="Boka B."/>
            <person name="Rigling D."/>
            <person name="Barry K."/>
            <person name="Lee J."/>
            <person name="Mihaltcheva S."/>
            <person name="LaButti K."/>
            <person name="Lipzen A."/>
            <person name="Waldron R."/>
            <person name="Moloney N.M."/>
            <person name="Sperisen C."/>
            <person name="Kredics L."/>
            <person name="Vagvoelgyi C."/>
            <person name="Patrignani A."/>
            <person name="Fitzpatrick D."/>
            <person name="Nagy I."/>
            <person name="Doyle S."/>
            <person name="Anderson J.B."/>
            <person name="Grigoriev I.V."/>
            <person name="Gueldener U."/>
            <person name="Muensterkoetter M."/>
            <person name="Nagy L.G."/>
        </authorList>
    </citation>
    <scope>NUCLEOTIDE SEQUENCE [LARGE SCALE GENOMIC DNA]</scope>
    <source>
        <strain evidence="3">28-4</strain>
    </source>
</reference>
<accession>A0A2H3BKM5</accession>